<protein>
    <submittedName>
        <fullName evidence="1">Uncharacterized protein</fullName>
    </submittedName>
</protein>
<organism evidence="1">
    <name type="scientific">Ralstonia solanacearum</name>
    <name type="common">Pseudomonas solanacearum</name>
    <dbReference type="NCBI Taxonomy" id="305"/>
    <lineage>
        <taxon>Bacteria</taxon>
        <taxon>Pseudomonadati</taxon>
        <taxon>Pseudomonadota</taxon>
        <taxon>Betaproteobacteria</taxon>
        <taxon>Burkholderiales</taxon>
        <taxon>Burkholderiaceae</taxon>
        <taxon>Ralstonia</taxon>
        <taxon>Ralstonia solanacearum species complex</taxon>
    </lineage>
</organism>
<gene>
    <name evidence="1" type="ORF">TO10_v1_130095</name>
</gene>
<name>A0A0S4WBZ4_RALSL</name>
<dbReference type="EMBL" id="LN899827">
    <property type="protein sequence ID" value="CUV44183.1"/>
    <property type="molecule type" value="Genomic_DNA"/>
</dbReference>
<sequence>MCRYRWRGAKSSTTSGDPWNIGDLRDRLDALEGSQWVGCSKCRQRITVIMQQRPARAERARLKGVASYSQIAELV</sequence>
<accession>A0A0S4WBZ4</accession>
<evidence type="ECO:0000313" key="1">
    <source>
        <dbReference type="EMBL" id="CUV44183.1"/>
    </source>
</evidence>
<dbReference type="AlphaFoldDB" id="A0A0S4WBZ4"/>
<reference evidence="1" key="1">
    <citation type="submission" date="2015-10" db="EMBL/GenBank/DDBJ databases">
        <authorList>
            <person name="Gilbert D.G."/>
        </authorList>
    </citation>
    <scope>NUCLEOTIDE SEQUENCE</scope>
    <source>
        <strain evidence="1">Phyl III-seqv23</strain>
    </source>
</reference>
<proteinExistence type="predicted"/>